<organism evidence="5 6">
    <name type="scientific">Streptomyces boetiae</name>
    <dbReference type="NCBI Taxonomy" id="3075541"/>
    <lineage>
        <taxon>Bacteria</taxon>
        <taxon>Bacillati</taxon>
        <taxon>Actinomycetota</taxon>
        <taxon>Actinomycetes</taxon>
        <taxon>Kitasatosporales</taxon>
        <taxon>Streptomycetaceae</taxon>
        <taxon>Streptomyces</taxon>
    </lineage>
</organism>
<dbReference type="Proteomes" id="UP001183388">
    <property type="component" value="Unassembled WGS sequence"/>
</dbReference>
<dbReference type="PRINTS" id="PR00598">
    <property type="entry name" value="HTHMARR"/>
</dbReference>
<comment type="caution">
    <text evidence="5">The sequence shown here is derived from an EMBL/GenBank/DDBJ whole genome shotgun (WGS) entry which is preliminary data.</text>
</comment>
<dbReference type="InterPro" id="IPR036388">
    <property type="entry name" value="WH-like_DNA-bd_sf"/>
</dbReference>
<evidence type="ECO:0000256" key="3">
    <source>
        <dbReference type="ARBA" id="ARBA00023163"/>
    </source>
</evidence>
<dbReference type="SUPFAM" id="SSF46785">
    <property type="entry name" value="Winged helix' DNA-binding domain"/>
    <property type="match status" value="1"/>
</dbReference>
<reference evidence="6" key="1">
    <citation type="submission" date="2023-07" db="EMBL/GenBank/DDBJ databases">
        <title>30 novel species of actinomycetes from the DSMZ collection.</title>
        <authorList>
            <person name="Nouioui I."/>
        </authorList>
    </citation>
    <scope>NUCLEOTIDE SEQUENCE [LARGE SCALE GENOMIC DNA]</scope>
    <source>
        <strain evidence="6">DSM 44917</strain>
    </source>
</reference>
<evidence type="ECO:0000256" key="1">
    <source>
        <dbReference type="ARBA" id="ARBA00023015"/>
    </source>
</evidence>
<accession>A0ABU2LGB8</accession>
<dbReference type="PANTHER" id="PTHR33164">
    <property type="entry name" value="TRANSCRIPTIONAL REGULATOR, MARR FAMILY"/>
    <property type="match status" value="1"/>
</dbReference>
<proteinExistence type="predicted"/>
<evidence type="ECO:0000313" key="6">
    <source>
        <dbReference type="Proteomes" id="UP001183388"/>
    </source>
</evidence>
<dbReference type="PROSITE" id="PS01117">
    <property type="entry name" value="HTH_MARR_1"/>
    <property type="match status" value="1"/>
</dbReference>
<dbReference type="EMBL" id="JAVREN010000088">
    <property type="protein sequence ID" value="MDT0310629.1"/>
    <property type="molecule type" value="Genomic_DNA"/>
</dbReference>
<name>A0ABU2LGB8_9ACTN</name>
<dbReference type="PROSITE" id="PS50995">
    <property type="entry name" value="HTH_MARR_2"/>
    <property type="match status" value="1"/>
</dbReference>
<sequence length="123" mass="13917">MTAEAALADQWRSLLSRYSRIAHDLDRELQSGHGLTVSEYEALDQLLCRPPCKVRVQDLVESMHLSQSALSRTVARLEKCGLVERAMCDTDRRGVFVTPTEEGRRVHGEARPTYLQVLARHLS</sequence>
<dbReference type="Gene3D" id="1.10.10.10">
    <property type="entry name" value="Winged helix-like DNA-binding domain superfamily/Winged helix DNA-binding domain"/>
    <property type="match status" value="1"/>
</dbReference>
<dbReference type="SMART" id="SM00347">
    <property type="entry name" value="HTH_MARR"/>
    <property type="match status" value="1"/>
</dbReference>
<dbReference type="InterPro" id="IPR000835">
    <property type="entry name" value="HTH_MarR-typ"/>
</dbReference>
<gene>
    <name evidence="5" type="ORF">RM780_27320</name>
</gene>
<dbReference type="InterPro" id="IPR039422">
    <property type="entry name" value="MarR/SlyA-like"/>
</dbReference>
<keyword evidence="6" id="KW-1185">Reference proteome</keyword>
<keyword evidence="2" id="KW-0238">DNA-binding</keyword>
<evidence type="ECO:0000313" key="5">
    <source>
        <dbReference type="EMBL" id="MDT0310629.1"/>
    </source>
</evidence>
<keyword evidence="3" id="KW-0804">Transcription</keyword>
<feature type="domain" description="HTH marR-type" evidence="4">
    <location>
        <begin position="8"/>
        <end position="123"/>
    </location>
</feature>
<protein>
    <submittedName>
        <fullName evidence="5">MarR family transcriptional regulator</fullName>
    </submittedName>
</protein>
<evidence type="ECO:0000259" key="4">
    <source>
        <dbReference type="PROSITE" id="PS50995"/>
    </source>
</evidence>
<dbReference type="PANTHER" id="PTHR33164:SF99">
    <property type="entry name" value="MARR FAMILY REGULATORY PROTEIN"/>
    <property type="match status" value="1"/>
</dbReference>
<dbReference type="Pfam" id="PF12802">
    <property type="entry name" value="MarR_2"/>
    <property type="match status" value="1"/>
</dbReference>
<evidence type="ECO:0000256" key="2">
    <source>
        <dbReference type="ARBA" id="ARBA00023125"/>
    </source>
</evidence>
<dbReference type="InterPro" id="IPR023187">
    <property type="entry name" value="Tscrpt_reg_MarR-type_CS"/>
</dbReference>
<dbReference type="RefSeq" id="WP_311633595.1">
    <property type="nucleotide sequence ID" value="NZ_JAVREN010000088.1"/>
</dbReference>
<keyword evidence="1" id="KW-0805">Transcription regulation</keyword>
<dbReference type="InterPro" id="IPR036390">
    <property type="entry name" value="WH_DNA-bd_sf"/>
</dbReference>